<dbReference type="OrthoDB" id="5990677at2759"/>
<feature type="region of interest" description="Disordered" evidence="1">
    <location>
        <begin position="704"/>
        <end position="748"/>
    </location>
</feature>
<comment type="caution">
    <text evidence="2">The sequence shown here is derived from an EMBL/GenBank/DDBJ whole genome shotgun (WGS) entry which is preliminary data.</text>
</comment>
<feature type="compositionally biased region" description="Low complexity" evidence="1">
    <location>
        <begin position="466"/>
        <end position="487"/>
    </location>
</feature>
<feature type="compositionally biased region" description="Polar residues" evidence="1">
    <location>
        <begin position="138"/>
        <end position="157"/>
    </location>
</feature>
<protein>
    <submittedName>
        <fullName evidence="2">Uncharacterized protein</fullName>
    </submittedName>
</protein>
<feature type="region of interest" description="Disordered" evidence="1">
    <location>
        <begin position="101"/>
        <end position="514"/>
    </location>
</feature>
<evidence type="ECO:0000313" key="3">
    <source>
        <dbReference type="Proteomes" id="UP000828390"/>
    </source>
</evidence>
<dbReference type="PANTHER" id="PTHR22014">
    <property type="entry name" value="RNA-BINDING PROTEIN 33"/>
    <property type="match status" value="1"/>
</dbReference>
<feature type="region of interest" description="Disordered" evidence="1">
    <location>
        <begin position="526"/>
        <end position="555"/>
    </location>
</feature>
<reference evidence="2" key="2">
    <citation type="submission" date="2020-11" db="EMBL/GenBank/DDBJ databases">
        <authorList>
            <person name="McCartney M.A."/>
            <person name="Auch B."/>
            <person name="Kono T."/>
            <person name="Mallez S."/>
            <person name="Becker A."/>
            <person name="Gohl D.M."/>
            <person name="Silverstein K.A.T."/>
            <person name="Koren S."/>
            <person name="Bechman K.B."/>
            <person name="Herman A."/>
            <person name="Abrahante J.E."/>
            <person name="Garbe J."/>
        </authorList>
    </citation>
    <scope>NUCLEOTIDE SEQUENCE</scope>
    <source>
        <strain evidence="2">Duluth1</strain>
        <tissue evidence="2">Whole animal</tissue>
    </source>
</reference>
<sequence length="961" mass="105797">MPRKRPTEASWDSSDDELLQDSGTSAFGSRKDEEIDEDVLLGITPGDQKDNSLLELSSEIEIGLDTSTGVDIQELDYEDTVPDEVSLDGETEIEEALVVDEQPNETTANMQGTIELVAPGNESDSDEEKEGRSRFQTERQTISIKSNSVSYSKTTDIPDSLEVTKEMQEEIDSFEKKSNQKFPRQNKQQQQQNFQQRQRGGQFRQPNPRNQRYSQPQRPGFQRGGFQQGGFRGPGPQNFQPQGFSSTQAGNYRFRGPSQQGFQTPPRGPMERFHSPPNGAPQLSAAPRGQTDNYMGFPQGPQGNHQQMQSTAVVQQHFQQHQQQHNFPSTQESPHLLPNPSMGAYPSQPQPLYAPSVPTPSMGSNIHVNPNFHGHIPSEIRPLIRVPPTSSSQGAHQQYDPQSQYQQNWSSPPGPGSYSSTHHPSQAPSQPVYAAGSQPHPQGSLLGPGPGPGQPGILNNPRPAYQQQQHRPMRPQGPQQGYRPQNPSVRPLSSQQSRPLANQNPRNVRPRGPAVGNVRAINMNTMPAPQRPPAPMGAPAGWNPPPQQLINTNEPIDPEKLRQQQELEERKKKRAARFASVTPVEVKPEEAKVIKLTSKRPSNDPNDVSPAKVIKIEHSTAENDSKAVESTVGLSDYERAIVEQKRTRERVLKQKESHRLAEAAKRRGQLKAKLAMQGQTLDDVTGPVQDASLEQNITEHNIANISARGRGRGQPSSRGQMLARGQPSARGQTSTRGQPTMQGQVQSRGHNMNHGQTMNRGNFHNNNNNSVNSSAHLGQPISVLGQSQSPMVTPTRGQGQRGRGNVRGQLRSQKSFGQLQQVKIIDNVDFVNFHGKGGSLTPMGDASLGQGHNDGIQMTSGQNRLVRSAPDEHSPKRRIVIDSKQSFSTVAVTGLPKNADLSKINNICKGIGNVKMFNFFPDESKVTVMFGDPTQAKAFLAKHSRFMVDMTMLTAKLVPDS</sequence>
<feature type="compositionally biased region" description="Pro residues" evidence="1">
    <location>
        <begin position="529"/>
        <end position="547"/>
    </location>
</feature>
<dbReference type="GO" id="GO:0003723">
    <property type="term" value="F:RNA binding"/>
    <property type="evidence" value="ECO:0007669"/>
    <property type="project" value="TreeGrafter"/>
</dbReference>
<feature type="compositionally biased region" description="Gly residues" evidence="1">
    <location>
        <begin position="222"/>
        <end position="233"/>
    </location>
</feature>
<feature type="compositionally biased region" description="Polar residues" evidence="1">
    <location>
        <begin position="729"/>
        <end position="748"/>
    </location>
</feature>
<feature type="compositionally biased region" description="Polar residues" evidence="1">
    <location>
        <begin position="491"/>
        <end position="506"/>
    </location>
</feature>
<organism evidence="2 3">
    <name type="scientific">Dreissena polymorpha</name>
    <name type="common">Zebra mussel</name>
    <name type="synonym">Mytilus polymorpha</name>
    <dbReference type="NCBI Taxonomy" id="45954"/>
    <lineage>
        <taxon>Eukaryota</taxon>
        <taxon>Metazoa</taxon>
        <taxon>Spiralia</taxon>
        <taxon>Lophotrochozoa</taxon>
        <taxon>Mollusca</taxon>
        <taxon>Bivalvia</taxon>
        <taxon>Autobranchia</taxon>
        <taxon>Heteroconchia</taxon>
        <taxon>Euheterodonta</taxon>
        <taxon>Imparidentia</taxon>
        <taxon>Neoheterodontei</taxon>
        <taxon>Myida</taxon>
        <taxon>Dreissenoidea</taxon>
        <taxon>Dreissenidae</taxon>
        <taxon>Dreissena</taxon>
    </lineage>
</organism>
<dbReference type="InterPro" id="IPR039878">
    <property type="entry name" value="RBM33"/>
</dbReference>
<evidence type="ECO:0000313" key="2">
    <source>
        <dbReference type="EMBL" id="KAH3741741.1"/>
    </source>
</evidence>
<dbReference type="PANTHER" id="PTHR22014:SF2">
    <property type="entry name" value="RNA-BINDING PROTEIN 33"/>
    <property type="match status" value="1"/>
</dbReference>
<feature type="compositionally biased region" description="Low complexity" evidence="1">
    <location>
        <begin position="234"/>
        <end position="244"/>
    </location>
</feature>
<reference evidence="2" key="1">
    <citation type="journal article" date="2019" name="bioRxiv">
        <title>The Genome of the Zebra Mussel, Dreissena polymorpha: A Resource for Invasive Species Research.</title>
        <authorList>
            <person name="McCartney M.A."/>
            <person name="Auch B."/>
            <person name="Kono T."/>
            <person name="Mallez S."/>
            <person name="Zhang Y."/>
            <person name="Obille A."/>
            <person name="Becker A."/>
            <person name="Abrahante J.E."/>
            <person name="Garbe J."/>
            <person name="Badalamenti J.P."/>
            <person name="Herman A."/>
            <person name="Mangelson H."/>
            <person name="Liachko I."/>
            <person name="Sullivan S."/>
            <person name="Sone E.D."/>
            <person name="Koren S."/>
            <person name="Silverstein K.A.T."/>
            <person name="Beckman K.B."/>
            <person name="Gohl D.M."/>
        </authorList>
    </citation>
    <scope>NUCLEOTIDE SEQUENCE</scope>
    <source>
        <strain evidence="2">Duluth1</strain>
        <tissue evidence="2">Whole animal</tissue>
    </source>
</reference>
<feature type="compositionally biased region" description="Basic and acidic residues" evidence="1">
    <location>
        <begin position="162"/>
        <end position="178"/>
    </location>
</feature>
<dbReference type="EMBL" id="JAIWYP010000011">
    <property type="protein sequence ID" value="KAH3741741.1"/>
    <property type="molecule type" value="Genomic_DNA"/>
</dbReference>
<proteinExistence type="predicted"/>
<feature type="compositionally biased region" description="Polar residues" evidence="1">
    <location>
        <begin position="301"/>
        <end position="314"/>
    </location>
</feature>
<feature type="compositionally biased region" description="Polar residues" evidence="1">
    <location>
        <begin position="359"/>
        <end position="368"/>
    </location>
</feature>
<feature type="compositionally biased region" description="Low complexity" evidence="1">
    <location>
        <begin position="438"/>
        <end position="447"/>
    </location>
</feature>
<feature type="region of interest" description="Disordered" evidence="1">
    <location>
        <begin position="786"/>
        <end position="808"/>
    </location>
</feature>
<feature type="compositionally biased region" description="Low complexity" evidence="1">
    <location>
        <begin position="315"/>
        <end position="325"/>
    </location>
</feature>
<name>A0A9D4DCG6_DREPO</name>
<dbReference type="SUPFAM" id="SSF54928">
    <property type="entry name" value="RNA-binding domain, RBD"/>
    <property type="match status" value="1"/>
</dbReference>
<keyword evidence="3" id="KW-1185">Reference proteome</keyword>
<feature type="compositionally biased region" description="Low complexity" evidence="1">
    <location>
        <begin position="397"/>
        <end position="425"/>
    </location>
</feature>
<gene>
    <name evidence="2" type="ORF">DPMN_048466</name>
</gene>
<dbReference type="InterPro" id="IPR035979">
    <property type="entry name" value="RBD_domain_sf"/>
</dbReference>
<evidence type="ECO:0000256" key="1">
    <source>
        <dbReference type="SAM" id="MobiDB-lite"/>
    </source>
</evidence>
<accession>A0A9D4DCG6</accession>
<feature type="compositionally biased region" description="Low complexity" evidence="1">
    <location>
        <begin position="180"/>
        <end position="221"/>
    </location>
</feature>
<feature type="region of interest" description="Disordered" evidence="1">
    <location>
        <begin position="1"/>
        <end position="36"/>
    </location>
</feature>
<dbReference type="Proteomes" id="UP000828390">
    <property type="component" value="Unassembled WGS sequence"/>
</dbReference>
<dbReference type="AlphaFoldDB" id="A0A9D4DCG6"/>